<evidence type="ECO:0000313" key="3">
    <source>
        <dbReference type="Proteomes" id="UP000240883"/>
    </source>
</evidence>
<feature type="compositionally biased region" description="Basic and acidic residues" evidence="1">
    <location>
        <begin position="99"/>
        <end position="112"/>
    </location>
</feature>
<evidence type="ECO:0000313" key="2">
    <source>
        <dbReference type="EMBL" id="PSN60542.1"/>
    </source>
</evidence>
<dbReference type="PANTHER" id="PTHR34693:SF1">
    <property type="entry name" value="PROTEIN PAR32"/>
    <property type="match status" value="1"/>
</dbReference>
<dbReference type="InterPro" id="IPR053203">
    <property type="entry name" value="Cisplatin_resist-associated"/>
</dbReference>
<feature type="compositionally biased region" description="Basic and acidic residues" evidence="1">
    <location>
        <begin position="122"/>
        <end position="131"/>
    </location>
</feature>
<name>A0A2T2N516_CORCC</name>
<feature type="compositionally biased region" description="Basic and acidic residues" evidence="1">
    <location>
        <begin position="1"/>
        <end position="11"/>
    </location>
</feature>
<accession>A0A2T2N516</accession>
<dbReference type="PANTHER" id="PTHR34693">
    <property type="entry name" value="PROTEIN PAR32"/>
    <property type="match status" value="1"/>
</dbReference>
<dbReference type="Pfam" id="PF12223">
    <property type="entry name" value="DUF3602"/>
    <property type="match status" value="1"/>
</dbReference>
<feature type="compositionally biased region" description="Basic and acidic residues" evidence="1">
    <location>
        <begin position="73"/>
        <end position="84"/>
    </location>
</feature>
<dbReference type="EMBL" id="KZ678148">
    <property type="protein sequence ID" value="PSN60542.1"/>
    <property type="molecule type" value="Genomic_DNA"/>
</dbReference>
<keyword evidence="3" id="KW-1185">Reference proteome</keyword>
<gene>
    <name evidence="2" type="ORF">BS50DRAFT_579076</name>
</gene>
<evidence type="ECO:0000256" key="1">
    <source>
        <dbReference type="SAM" id="MobiDB-lite"/>
    </source>
</evidence>
<reference evidence="2 3" key="1">
    <citation type="journal article" date="2018" name="Front. Microbiol.">
        <title>Genome-Wide Analysis of Corynespora cassiicola Leaf Fall Disease Putative Effectors.</title>
        <authorList>
            <person name="Lopez D."/>
            <person name="Ribeiro S."/>
            <person name="Label P."/>
            <person name="Fumanal B."/>
            <person name="Venisse J.S."/>
            <person name="Kohler A."/>
            <person name="de Oliveira R.R."/>
            <person name="Labutti K."/>
            <person name="Lipzen A."/>
            <person name="Lail K."/>
            <person name="Bauer D."/>
            <person name="Ohm R.A."/>
            <person name="Barry K.W."/>
            <person name="Spatafora J."/>
            <person name="Grigoriev I.V."/>
            <person name="Martin F.M."/>
            <person name="Pujade-Renaud V."/>
        </authorList>
    </citation>
    <scope>NUCLEOTIDE SEQUENCE [LARGE SCALE GENOMIC DNA]</scope>
    <source>
        <strain evidence="2 3">Philippines</strain>
    </source>
</reference>
<feature type="region of interest" description="Disordered" evidence="1">
    <location>
        <begin position="1"/>
        <end position="137"/>
    </location>
</feature>
<proteinExistence type="predicted"/>
<sequence length="137" mass="14444">MSPRPSQDRLASHGRGGAGNIAKDDPNAHLQPADLVTPTLKGDHYTTGRGGSGNMAKNDPNHPELARAAQDVDAPRIRESERPHHFGRGGANIVEADEEHAARGSKSPELKPEGAGASNKGLLDKGKDLLHKLGSKK</sequence>
<dbReference type="AlphaFoldDB" id="A0A2T2N516"/>
<dbReference type="OrthoDB" id="3063476at2759"/>
<organism evidence="2 3">
    <name type="scientific">Corynespora cassiicola Philippines</name>
    <dbReference type="NCBI Taxonomy" id="1448308"/>
    <lineage>
        <taxon>Eukaryota</taxon>
        <taxon>Fungi</taxon>
        <taxon>Dikarya</taxon>
        <taxon>Ascomycota</taxon>
        <taxon>Pezizomycotina</taxon>
        <taxon>Dothideomycetes</taxon>
        <taxon>Pleosporomycetidae</taxon>
        <taxon>Pleosporales</taxon>
        <taxon>Corynesporascaceae</taxon>
        <taxon>Corynespora</taxon>
    </lineage>
</organism>
<protein>
    <submittedName>
        <fullName evidence="2">Uncharacterized protein</fullName>
    </submittedName>
</protein>
<dbReference type="InterPro" id="IPR022024">
    <property type="entry name" value="DUF3602"/>
</dbReference>
<dbReference type="Proteomes" id="UP000240883">
    <property type="component" value="Unassembled WGS sequence"/>
</dbReference>